<evidence type="ECO:0000313" key="2">
    <source>
        <dbReference type="Proteomes" id="UP000253090"/>
    </source>
</evidence>
<gene>
    <name evidence="1" type="ORF">DFP94_101172</name>
</gene>
<sequence>MFKPKAFVKLVSGLPLRDPEALLELTFDDEFLIITEKHYAGFKWIVDNVFKIPHINMIASSTEIDFAHYYVEQGTERTVFYEGIVRPYAVTKTSKDVKKKTALSREYNISYINSIGEVGFIKFSTTFMMFDVAHKFNKKLVKKQRTIPKSREVLMFYQQMQDPKHKETIL</sequence>
<dbReference type="EMBL" id="QPJW01000001">
    <property type="protein sequence ID" value="RCX22592.1"/>
    <property type="molecule type" value="Genomic_DNA"/>
</dbReference>
<reference evidence="1 2" key="1">
    <citation type="submission" date="2018-07" db="EMBL/GenBank/DDBJ databases">
        <title>Genomic Encyclopedia of Type Strains, Phase III (KMG-III): the genomes of soil and plant-associated and newly described type strains.</title>
        <authorList>
            <person name="Whitman W."/>
        </authorList>
    </citation>
    <scope>NUCLEOTIDE SEQUENCE [LARGE SCALE GENOMIC DNA]</scope>
    <source>
        <strain evidence="1 2">CECT 8333</strain>
    </source>
</reference>
<organism evidence="1 2">
    <name type="scientific">Fontibacillus phaseoli</name>
    <dbReference type="NCBI Taxonomy" id="1416533"/>
    <lineage>
        <taxon>Bacteria</taxon>
        <taxon>Bacillati</taxon>
        <taxon>Bacillota</taxon>
        <taxon>Bacilli</taxon>
        <taxon>Bacillales</taxon>
        <taxon>Paenibacillaceae</taxon>
        <taxon>Fontibacillus</taxon>
    </lineage>
</organism>
<protein>
    <submittedName>
        <fullName evidence="1">Uncharacterized protein</fullName>
    </submittedName>
</protein>
<comment type="caution">
    <text evidence="1">The sequence shown here is derived from an EMBL/GenBank/DDBJ whole genome shotgun (WGS) entry which is preliminary data.</text>
</comment>
<evidence type="ECO:0000313" key="1">
    <source>
        <dbReference type="EMBL" id="RCX22592.1"/>
    </source>
</evidence>
<dbReference type="OrthoDB" id="2666941at2"/>
<name>A0A369BLW6_9BACL</name>
<accession>A0A369BLW6</accession>
<dbReference type="RefSeq" id="WP_114494563.1">
    <property type="nucleotide sequence ID" value="NZ_QPJW01000001.1"/>
</dbReference>
<keyword evidence="2" id="KW-1185">Reference proteome</keyword>
<proteinExistence type="predicted"/>
<dbReference type="Proteomes" id="UP000253090">
    <property type="component" value="Unassembled WGS sequence"/>
</dbReference>
<dbReference type="AlphaFoldDB" id="A0A369BLW6"/>